<protein>
    <submittedName>
        <fullName evidence="2">D-serine deaminase-like pyridoxal phosphate-dependent protein</fullName>
    </submittedName>
</protein>
<dbReference type="InterPro" id="IPR029066">
    <property type="entry name" value="PLP-binding_barrel"/>
</dbReference>
<dbReference type="Pfam" id="PF01168">
    <property type="entry name" value="Ala_racemase_N"/>
    <property type="match status" value="1"/>
</dbReference>
<name>A0A2T5J1G1_9GAMM</name>
<dbReference type="InterPro" id="IPR051466">
    <property type="entry name" value="D-amino_acid_metab_enzyme"/>
</dbReference>
<reference evidence="2 3" key="1">
    <citation type="submission" date="2018-04" db="EMBL/GenBank/DDBJ databases">
        <title>Genomic Encyclopedia of Archaeal and Bacterial Type Strains, Phase II (KMG-II): from individual species to whole genera.</title>
        <authorList>
            <person name="Goeker M."/>
        </authorList>
    </citation>
    <scope>NUCLEOTIDE SEQUENCE [LARGE SCALE GENOMIC DNA]</scope>
    <source>
        <strain evidence="2 3">DSM 5822</strain>
    </source>
</reference>
<dbReference type="GO" id="GO:0036088">
    <property type="term" value="P:D-serine catabolic process"/>
    <property type="evidence" value="ECO:0007669"/>
    <property type="project" value="TreeGrafter"/>
</dbReference>
<comment type="caution">
    <text evidence="2">The sequence shown here is derived from an EMBL/GenBank/DDBJ whole genome shotgun (WGS) entry which is preliminary data.</text>
</comment>
<dbReference type="PANTHER" id="PTHR28004">
    <property type="entry name" value="ZGC:162816-RELATED"/>
    <property type="match status" value="1"/>
</dbReference>
<dbReference type="Proteomes" id="UP000244223">
    <property type="component" value="Unassembled WGS sequence"/>
</dbReference>
<accession>A0A2T5J1G1</accession>
<keyword evidence="3" id="KW-1185">Reference proteome</keyword>
<feature type="domain" description="Alanine racemase N-terminal" evidence="1">
    <location>
        <begin position="55"/>
        <end position="285"/>
    </location>
</feature>
<proteinExistence type="predicted"/>
<dbReference type="EMBL" id="QAON01000004">
    <property type="protein sequence ID" value="PTQ90184.1"/>
    <property type="molecule type" value="Genomic_DNA"/>
</dbReference>
<dbReference type="AlphaFoldDB" id="A0A2T5J1G1"/>
<dbReference type="SUPFAM" id="SSF51419">
    <property type="entry name" value="PLP-binding barrel"/>
    <property type="match status" value="1"/>
</dbReference>
<evidence type="ECO:0000259" key="1">
    <source>
        <dbReference type="Pfam" id="PF01168"/>
    </source>
</evidence>
<dbReference type="Gene3D" id="3.20.20.10">
    <property type="entry name" value="Alanine racemase"/>
    <property type="match status" value="1"/>
</dbReference>
<gene>
    <name evidence="2" type="ORF">C8N29_104229</name>
</gene>
<organism evidence="2 3">
    <name type="scientific">Agitococcus lubricus</name>
    <dbReference type="NCBI Taxonomy" id="1077255"/>
    <lineage>
        <taxon>Bacteria</taxon>
        <taxon>Pseudomonadati</taxon>
        <taxon>Pseudomonadota</taxon>
        <taxon>Gammaproteobacteria</taxon>
        <taxon>Moraxellales</taxon>
        <taxon>Moraxellaceae</taxon>
        <taxon>Agitococcus</taxon>
    </lineage>
</organism>
<evidence type="ECO:0000313" key="3">
    <source>
        <dbReference type="Proteomes" id="UP000244223"/>
    </source>
</evidence>
<dbReference type="InterPro" id="IPR001608">
    <property type="entry name" value="Ala_racemase_N"/>
</dbReference>
<dbReference type="RefSeq" id="WP_107865176.1">
    <property type="nucleotide sequence ID" value="NZ_QAON01000004.1"/>
</dbReference>
<dbReference type="PANTHER" id="PTHR28004:SF2">
    <property type="entry name" value="D-SERINE DEHYDRATASE"/>
    <property type="match status" value="1"/>
</dbReference>
<dbReference type="GO" id="GO:0008721">
    <property type="term" value="F:D-serine ammonia-lyase activity"/>
    <property type="evidence" value="ECO:0007669"/>
    <property type="project" value="TreeGrafter"/>
</dbReference>
<sequence length="422" mass="47221">MSWSRRQILLGAGVGGVAVVAGLKPSDEGKGHDNYFQQLSQALRTAEVAQPTLIIDQQRLQHNIQQVQQHLAAKNLPVRLVVKSLPCLSLLQVLSQQLRSQRFMVFNLPMLSTVLEHYPQGDFLLGKPIAALALKHWLTDLTNPMLLDRVQWLVDSSARLQEYAELAQAFNYPLKINLEIDVGLHRGGLKTVEELQTVLQQLKQSPLLKLSGLMGYEAHVAKLPTALGMQQKAWDYVQSFYQACQQTIQQAGYDANQMTYNSGGSQTYTLHAQGTVANEIAIGSAFVQPSDFDLPTLAQHQAACFIATPVLKVEQEPLIPALEWARWFRSAWDANNQRGYFIHGGHWLAQPISPAGLRLSELYGRSSNQELWLGSASQQLKVNDYLFFRPQQSEAVFLQFGDIRLYQQSALTQTWPVFTASA</sequence>
<evidence type="ECO:0000313" key="2">
    <source>
        <dbReference type="EMBL" id="PTQ90184.1"/>
    </source>
</evidence>
<dbReference type="OrthoDB" id="339576at2"/>